<name>A0A1E2SIQ7_LEIXY</name>
<dbReference type="OrthoDB" id="3237462at2"/>
<dbReference type="GO" id="GO:0016887">
    <property type="term" value="F:ATP hydrolysis activity"/>
    <property type="evidence" value="ECO:0007669"/>
    <property type="project" value="InterPro"/>
</dbReference>
<dbReference type="InterPro" id="IPR003959">
    <property type="entry name" value="ATPase_AAA_core"/>
</dbReference>
<organism evidence="2 3">
    <name type="scientific">Leifsonia xyli subsp. xyli</name>
    <dbReference type="NCBI Taxonomy" id="59736"/>
    <lineage>
        <taxon>Bacteria</taxon>
        <taxon>Bacillati</taxon>
        <taxon>Actinomycetota</taxon>
        <taxon>Actinomycetes</taxon>
        <taxon>Micrococcales</taxon>
        <taxon>Microbacteriaceae</taxon>
        <taxon>Leifsonia</taxon>
    </lineage>
</organism>
<evidence type="ECO:0000313" key="3">
    <source>
        <dbReference type="Proteomes" id="UP000094426"/>
    </source>
</evidence>
<dbReference type="InterPro" id="IPR027417">
    <property type="entry name" value="P-loop_NTPase"/>
</dbReference>
<sequence length="426" mass="46908">MMIGELVKLISVSIRGFRSVEALEDLTIGSPTLLTGHNNAGKSAILAAIQFLLRSYDLTDRYPTFSTNGVPEGNDEDHARPRVAETLVEGAFLLSAAEAAELGCDRDLKLRRIKRNQGDAKYEVLRAIPDDTRLQDFETQSAEYLKNLIDELGITVARRVKDDMISALTEAAANAPSTLGWAVASPAIVRALPRVASFDLGGASAAETVIQSALKSAYDAHINDDSLSGSVRELEIELEKRLSKDAEHIVRHIRERCPDVGEVRILPSVNLRSSFREVEVSLATREGENVHLRETGAGKSRRVALAVWEFVTDLVGRSDDDVVILYDEPDTHLDYVRQRAFMTLVREQCENPNVRMVIATHSMNLIDGVDIADVVHIRHEDHRTAVDRLSDESAVGKHLGAIAASLGLRNTVLLHERLFVGGRRGD</sequence>
<dbReference type="PANTHER" id="PTHR43581">
    <property type="entry name" value="ATP/GTP PHOSPHATASE"/>
    <property type="match status" value="1"/>
</dbReference>
<accession>A0A1E2SIQ7</accession>
<protein>
    <recommendedName>
        <fullName evidence="1">ATPase AAA-type core domain-containing protein</fullName>
    </recommendedName>
</protein>
<dbReference type="Pfam" id="PF13304">
    <property type="entry name" value="AAA_21"/>
    <property type="match status" value="1"/>
</dbReference>
<dbReference type="PANTHER" id="PTHR43581:SF2">
    <property type="entry name" value="EXCINUCLEASE ATPASE SUBUNIT"/>
    <property type="match status" value="1"/>
</dbReference>
<dbReference type="EMBL" id="LNZG01000034">
    <property type="protein sequence ID" value="ODA89745.1"/>
    <property type="molecule type" value="Genomic_DNA"/>
</dbReference>
<gene>
    <name evidence="2" type="ORF">ATY41_03495</name>
</gene>
<evidence type="ECO:0000313" key="2">
    <source>
        <dbReference type="EMBL" id="ODA89745.1"/>
    </source>
</evidence>
<dbReference type="SUPFAM" id="SSF52540">
    <property type="entry name" value="P-loop containing nucleoside triphosphate hydrolases"/>
    <property type="match status" value="1"/>
</dbReference>
<comment type="caution">
    <text evidence="2">The sequence shown here is derived from an EMBL/GenBank/DDBJ whole genome shotgun (WGS) entry which is preliminary data.</text>
</comment>
<reference evidence="2 3" key="1">
    <citation type="submission" date="2015-11" db="EMBL/GenBank/DDBJ databases">
        <authorList>
            <person name="Zhang Y."/>
            <person name="Guo Z."/>
        </authorList>
    </citation>
    <scope>NUCLEOTIDE SEQUENCE [LARGE SCALE GENOMIC DNA]</scope>
    <source>
        <strain evidence="3">gdw1</strain>
    </source>
</reference>
<dbReference type="CDD" id="cd00267">
    <property type="entry name" value="ABC_ATPase"/>
    <property type="match status" value="1"/>
</dbReference>
<feature type="domain" description="ATPase AAA-type core" evidence="1">
    <location>
        <begin position="248"/>
        <end position="367"/>
    </location>
</feature>
<dbReference type="InterPro" id="IPR051396">
    <property type="entry name" value="Bact_Antivir_Def_Nuclease"/>
</dbReference>
<dbReference type="Proteomes" id="UP000094426">
    <property type="component" value="Unassembled WGS sequence"/>
</dbReference>
<dbReference type="AlphaFoldDB" id="A0A1E2SIQ7"/>
<dbReference type="Gene3D" id="3.40.50.300">
    <property type="entry name" value="P-loop containing nucleotide triphosphate hydrolases"/>
    <property type="match status" value="2"/>
</dbReference>
<dbReference type="GO" id="GO:0005524">
    <property type="term" value="F:ATP binding"/>
    <property type="evidence" value="ECO:0007669"/>
    <property type="project" value="InterPro"/>
</dbReference>
<evidence type="ECO:0000259" key="1">
    <source>
        <dbReference type="Pfam" id="PF13304"/>
    </source>
</evidence>
<proteinExistence type="predicted"/>